<evidence type="ECO:0000313" key="1">
    <source>
        <dbReference type="EMBL" id="JAD47894.1"/>
    </source>
</evidence>
<sequence>MPSYKSGAESLIFLPSTEFLIILTLAKVE</sequence>
<reference evidence="1" key="1">
    <citation type="submission" date="2014-09" db="EMBL/GenBank/DDBJ databases">
        <authorList>
            <person name="Magalhaes I.L.F."/>
            <person name="Oliveira U."/>
            <person name="Santos F.R."/>
            <person name="Vidigal T.H.D.A."/>
            <person name="Brescovit A.D."/>
            <person name="Santos A.J."/>
        </authorList>
    </citation>
    <scope>NUCLEOTIDE SEQUENCE</scope>
    <source>
        <tissue evidence="1">Shoot tissue taken approximately 20 cm above the soil surface</tissue>
    </source>
</reference>
<protein>
    <submittedName>
        <fullName evidence="1">Uncharacterized protein</fullName>
    </submittedName>
</protein>
<dbReference type="AlphaFoldDB" id="A0A0A9A873"/>
<dbReference type="EMBL" id="GBRH01250001">
    <property type="protein sequence ID" value="JAD47894.1"/>
    <property type="molecule type" value="Transcribed_RNA"/>
</dbReference>
<accession>A0A0A9A873</accession>
<organism evidence="1">
    <name type="scientific">Arundo donax</name>
    <name type="common">Giant reed</name>
    <name type="synonym">Donax arundinaceus</name>
    <dbReference type="NCBI Taxonomy" id="35708"/>
    <lineage>
        <taxon>Eukaryota</taxon>
        <taxon>Viridiplantae</taxon>
        <taxon>Streptophyta</taxon>
        <taxon>Embryophyta</taxon>
        <taxon>Tracheophyta</taxon>
        <taxon>Spermatophyta</taxon>
        <taxon>Magnoliopsida</taxon>
        <taxon>Liliopsida</taxon>
        <taxon>Poales</taxon>
        <taxon>Poaceae</taxon>
        <taxon>PACMAD clade</taxon>
        <taxon>Arundinoideae</taxon>
        <taxon>Arundineae</taxon>
        <taxon>Arundo</taxon>
    </lineage>
</organism>
<name>A0A0A9A873_ARUDO</name>
<reference evidence="1" key="2">
    <citation type="journal article" date="2015" name="Data Brief">
        <title>Shoot transcriptome of the giant reed, Arundo donax.</title>
        <authorList>
            <person name="Barrero R.A."/>
            <person name="Guerrero F.D."/>
            <person name="Moolhuijzen P."/>
            <person name="Goolsby J.A."/>
            <person name="Tidwell J."/>
            <person name="Bellgard S.E."/>
            <person name="Bellgard M.I."/>
        </authorList>
    </citation>
    <scope>NUCLEOTIDE SEQUENCE</scope>
    <source>
        <tissue evidence="1">Shoot tissue taken approximately 20 cm above the soil surface</tissue>
    </source>
</reference>
<proteinExistence type="predicted"/>